<dbReference type="HAMAP" id="MF_00462">
    <property type="entry name" value="RsxD_RnfD"/>
    <property type="match status" value="1"/>
</dbReference>
<dbReference type="InterPro" id="IPR011303">
    <property type="entry name" value="RnfD_bac"/>
</dbReference>
<feature type="transmembrane region" description="Helical" evidence="10">
    <location>
        <begin position="204"/>
        <end position="228"/>
    </location>
</feature>
<keyword evidence="3 10" id="KW-0285">Flavoprotein</keyword>
<feature type="transmembrane region" description="Helical" evidence="10">
    <location>
        <begin position="44"/>
        <end position="62"/>
    </location>
</feature>
<feature type="transmembrane region" description="Helical" evidence="10">
    <location>
        <begin position="261"/>
        <end position="281"/>
    </location>
</feature>
<keyword evidence="9 10" id="KW-0472">Membrane</keyword>
<comment type="subcellular location">
    <subcellularLocation>
        <location evidence="10">Cell inner membrane</location>
        <topology evidence="10">Multi-pass membrane protein</topology>
    </subcellularLocation>
</comment>
<comment type="function">
    <text evidence="10">Part of a membrane-bound complex that couples electron transfer with translocation of ions across the membrane.</text>
</comment>
<dbReference type="NCBIfam" id="TIGR01946">
    <property type="entry name" value="rnfD"/>
    <property type="match status" value="1"/>
</dbReference>
<evidence type="ECO:0000256" key="4">
    <source>
        <dbReference type="ARBA" id="ARBA00022643"/>
    </source>
</evidence>
<accession>D8K726</accession>
<organism evidence="11 12">
    <name type="scientific">Nitrosococcus watsoni (strain C-113)</name>
    <dbReference type="NCBI Taxonomy" id="105559"/>
    <lineage>
        <taxon>Bacteria</taxon>
        <taxon>Pseudomonadati</taxon>
        <taxon>Pseudomonadota</taxon>
        <taxon>Gammaproteobacteria</taxon>
        <taxon>Chromatiales</taxon>
        <taxon>Chromatiaceae</taxon>
        <taxon>Nitrosococcus</taxon>
    </lineage>
</organism>
<keyword evidence="12" id="KW-1185">Reference proteome</keyword>
<dbReference type="RefSeq" id="WP_013220795.1">
    <property type="nucleotide sequence ID" value="NC_014315.1"/>
</dbReference>
<keyword evidence="7 10" id="KW-0249">Electron transport</keyword>
<evidence type="ECO:0000256" key="3">
    <source>
        <dbReference type="ARBA" id="ARBA00022630"/>
    </source>
</evidence>
<comment type="subunit">
    <text evidence="10">The complex is composed of six subunits: RnfA, RnfB, RnfC, RnfD, RnfE and RnfG.</text>
</comment>
<dbReference type="GO" id="GO:0055085">
    <property type="term" value="P:transmembrane transport"/>
    <property type="evidence" value="ECO:0007669"/>
    <property type="project" value="InterPro"/>
</dbReference>
<evidence type="ECO:0000313" key="11">
    <source>
        <dbReference type="EMBL" id="ADJ28703.1"/>
    </source>
</evidence>
<feature type="transmembrane region" description="Helical" evidence="10">
    <location>
        <begin position="293"/>
        <end position="311"/>
    </location>
</feature>
<dbReference type="EC" id="7.-.-.-" evidence="10"/>
<evidence type="ECO:0000256" key="5">
    <source>
        <dbReference type="ARBA" id="ARBA00022692"/>
    </source>
</evidence>
<name>D8K726_NITWC</name>
<dbReference type="Pfam" id="PF03116">
    <property type="entry name" value="NQR2_RnfD_RnfE"/>
    <property type="match status" value="1"/>
</dbReference>
<dbReference type="AlphaFoldDB" id="D8K726"/>
<feature type="transmembrane region" description="Helical" evidence="10">
    <location>
        <begin position="20"/>
        <end position="38"/>
    </location>
</feature>
<feature type="transmembrane region" description="Helical" evidence="10">
    <location>
        <begin position="69"/>
        <end position="89"/>
    </location>
</feature>
<keyword evidence="10" id="KW-0997">Cell inner membrane</keyword>
<dbReference type="KEGG" id="nwa:Nwat_1853"/>
<proteinExistence type="inferred from homology"/>
<dbReference type="PANTHER" id="PTHR30578:SF0">
    <property type="entry name" value="ION-TRANSLOCATING OXIDOREDUCTASE COMPLEX SUBUNIT D"/>
    <property type="match status" value="1"/>
</dbReference>
<keyword evidence="5 10" id="KW-0812">Transmembrane</keyword>
<comment type="similarity">
    <text evidence="10">Belongs to the NqrB/RnfD family.</text>
</comment>
<keyword evidence="6 10" id="KW-1278">Translocase</keyword>
<dbReference type="InterPro" id="IPR004338">
    <property type="entry name" value="NqrB/RnfD"/>
</dbReference>
<evidence type="ECO:0000256" key="7">
    <source>
        <dbReference type="ARBA" id="ARBA00022982"/>
    </source>
</evidence>
<dbReference type="Proteomes" id="UP000000393">
    <property type="component" value="Chromosome"/>
</dbReference>
<dbReference type="OrthoDB" id="9776359at2"/>
<dbReference type="NCBIfam" id="NF002011">
    <property type="entry name" value="PRK00816.1"/>
    <property type="match status" value="1"/>
</dbReference>
<dbReference type="STRING" id="105559.Nwat_1853"/>
<dbReference type="GO" id="GO:0022900">
    <property type="term" value="P:electron transport chain"/>
    <property type="evidence" value="ECO:0007669"/>
    <property type="project" value="UniProtKB-UniRule"/>
</dbReference>
<gene>
    <name evidence="10" type="primary">rnfD</name>
    <name evidence="11" type="ordered locus">Nwat_1853</name>
</gene>
<dbReference type="GO" id="GO:0005886">
    <property type="term" value="C:plasma membrane"/>
    <property type="evidence" value="ECO:0007669"/>
    <property type="project" value="UniProtKB-SubCell"/>
</dbReference>
<evidence type="ECO:0000256" key="2">
    <source>
        <dbReference type="ARBA" id="ARBA00022553"/>
    </source>
</evidence>
<dbReference type="PANTHER" id="PTHR30578">
    <property type="entry name" value="ELECTRON TRANSPORT COMPLEX PROTEIN RNFD"/>
    <property type="match status" value="1"/>
</dbReference>
<dbReference type="EMBL" id="CP002086">
    <property type="protein sequence ID" value="ADJ28703.1"/>
    <property type="molecule type" value="Genomic_DNA"/>
</dbReference>
<dbReference type="eggNOG" id="COG4658">
    <property type="taxonomic scope" value="Bacteria"/>
</dbReference>
<evidence type="ECO:0000256" key="1">
    <source>
        <dbReference type="ARBA" id="ARBA00022448"/>
    </source>
</evidence>
<keyword evidence="8 10" id="KW-1133">Transmembrane helix</keyword>
<evidence type="ECO:0000256" key="10">
    <source>
        <dbReference type="HAMAP-Rule" id="MF_00462"/>
    </source>
</evidence>
<keyword evidence="10" id="KW-1003">Cell membrane</keyword>
<feature type="modified residue" description="FMN phosphoryl threonine" evidence="10">
    <location>
        <position position="181"/>
    </location>
</feature>
<evidence type="ECO:0000256" key="6">
    <source>
        <dbReference type="ARBA" id="ARBA00022967"/>
    </source>
</evidence>
<feature type="transmembrane region" description="Helical" evidence="10">
    <location>
        <begin position="235"/>
        <end position="255"/>
    </location>
</feature>
<reference evidence="11 12" key="1">
    <citation type="submission" date="2010-06" db="EMBL/GenBank/DDBJ databases">
        <title>Complete sequence of chromosome of Nitrosococcus watsoni C-113.</title>
        <authorList>
            <consortium name="US DOE Joint Genome Institute"/>
            <person name="Lucas S."/>
            <person name="Copeland A."/>
            <person name="Lapidus A."/>
            <person name="Cheng J.-F."/>
            <person name="Bruce D."/>
            <person name="Goodwin L."/>
            <person name="Pitluck S."/>
            <person name="Malfatti S.A."/>
            <person name="Chain P.S.G."/>
            <person name="Land M."/>
            <person name="Hauser L."/>
            <person name="Kyrpides N."/>
            <person name="Ivanova N."/>
            <person name="Cambell M.A."/>
            <person name="Heidelberg J.F."/>
            <person name="Klotz M.G."/>
            <person name="Woyke T."/>
        </authorList>
    </citation>
    <scope>NUCLEOTIDE SEQUENCE [LARGE SCALE GENOMIC DNA]</scope>
    <source>
        <strain evidence="11 12">C-113</strain>
    </source>
</reference>
<feature type="transmembrane region" description="Helical" evidence="10">
    <location>
        <begin position="317"/>
        <end position="335"/>
    </location>
</feature>
<evidence type="ECO:0000256" key="9">
    <source>
        <dbReference type="ARBA" id="ARBA00023136"/>
    </source>
</evidence>
<comment type="cofactor">
    <cofactor evidence="10">
        <name>FMN</name>
        <dbReference type="ChEBI" id="CHEBI:58210"/>
    </cofactor>
</comment>
<keyword evidence="1 10" id="KW-0813">Transport</keyword>
<protein>
    <recommendedName>
        <fullName evidence="10">Ion-translocating oxidoreductase complex subunit D</fullName>
        <ecNumber evidence="10">7.-.-.-</ecNumber>
    </recommendedName>
    <alternativeName>
        <fullName evidence="10">Rnf electron transport complex subunit D</fullName>
    </alternativeName>
</protein>
<evidence type="ECO:0000256" key="8">
    <source>
        <dbReference type="ARBA" id="ARBA00022989"/>
    </source>
</evidence>
<sequence length="345" mass="37227">MQFSLFSSPHLHQKSGVSQLMFQVILALLPGIAAYSWYFGYGVLINIALAVTTALTTEALILRIRRQPVGLFLTDGSAVVTAVLLALCLPPLAPWWVPVIGAAFALIFAKHLYGGLGYNPFNPAMVGYVMLLISFPKEMTAWLPARELASHTVGLQESLELVFTGATAVQGMAVDALSGATPLDYAKTQLGLGQPMMEILTQPLFGIVGGQGWEWINTGFLLGGLWLLYKRVISWHIPLAMLGSLLILALCFQWLNPAGYPSALFHLASGGALLGAFFIATDPVTAAATPRGRLFYGAGIGCLTYIIRTWGGYPDGVAFAVLLMNMAVPLIDYYTPPRVFGHNRH</sequence>
<keyword evidence="4 10" id="KW-0288">FMN</keyword>
<evidence type="ECO:0000313" key="12">
    <source>
        <dbReference type="Proteomes" id="UP000000393"/>
    </source>
</evidence>
<dbReference type="HOGENOM" id="CLU_042020_0_0_6"/>
<keyword evidence="2 10" id="KW-0597">Phosphoprotein</keyword>